<dbReference type="Proteomes" id="UP000000238">
    <property type="component" value="Chromosome"/>
</dbReference>
<sequence>MLFASTSFAADSMQHFSQAATHSAQATTNTVSGGAKLASGAAAVPFKAIAVVGEASARIAEPLWNSATGQKSGSLEVSDESVTAGPAPALAVAAR</sequence>
<dbReference type="AlphaFoldDB" id="Q2SLL8"/>
<evidence type="ECO:0000313" key="3">
    <source>
        <dbReference type="Proteomes" id="UP000000238"/>
    </source>
</evidence>
<dbReference type="EMBL" id="CP000155">
    <property type="protein sequence ID" value="ABC28456.1"/>
    <property type="molecule type" value="Genomic_DNA"/>
</dbReference>
<gene>
    <name evidence="2" type="ordered locus">HCH_01599</name>
</gene>
<feature type="region of interest" description="Disordered" evidence="1">
    <location>
        <begin position="68"/>
        <end position="95"/>
    </location>
</feature>
<keyword evidence="3" id="KW-1185">Reference proteome</keyword>
<name>Q2SLL8_HAHCH</name>
<dbReference type="HOGENOM" id="CLU_2368940_0_0_6"/>
<protein>
    <submittedName>
        <fullName evidence="2">Uncharacterized protein</fullName>
    </submittedName>
</protein>
<dbReference type="STRING" id="349521.HCH_01599"/>
<evidence type="ECO:0000256" key="1">
    <source>
        <dbReference type="SAM" id="MobiDB-lite"/>
    </source>
</evidence>
<accession>Q2SLL8</accession>
<reference evidence="2 3" key="1">
    <citation type="journal article" date="2005" name="Nucleic Acids Res.">
        <title>Genomic blueprint of Hahella chejuensis, a marine microbe producing an algicidal agent.</title>
        <authorList>
            <person name="Jeong H."/>
            <person name="Yim J.H."/>
            <person name="Lee C."/>
            <person name="Choi S.-H."/>
            <person name="Park Y.K."/>
            <person name="Yoon S.H."/>
            <person name="Hur C.-G."/>
            <person name="Kang H.-Y."/>
            <person name="Kim D."/>
            <person name="Lee H.H."/>
            <person name="Park K.H."/>
            <person name="Park S.-H."/>
            <person name="Park H.-S."/>
            <person name="Lee H.K."/>
            <person name="Oh T.K."/>
            <person name="Kim J.F."/>
        </authorList>
    </citation>
    <scope>NUCLEOTIDE SEQUENCE [LARGE SCALE GENOMIC DNA]</scope>
    <source>
        <strain evidence="2 3">KCTC 2396</strain>
    </source>
</reference>
<dbReference type="KEGG" id="hch:HCH_01599"/>
<feature type="compositionally biased region" description="Low complexity" evidence="1">
    <location>
        <begin position="84"/>
        <end position="95"/>
    </location>
</feature>
<proteinExistence type="predicted"/>
<evidence type="ECO:0000313" key="2">
    <source>
        <dbReference type="EMBL" id="ABC28456.1"/>
    </source>
</evidence>
<organism evidence="2 3">
    <name type="scientific">Hahella chejuensis (strain KCTC 2396)</name>
    <dbReference type="NCBI Taxonomy" id="349521"/>
    <lineage>
        <taxon>Bacteria</taxon>
        <taxon>Pseudomonadati</taxon>
        <taxon>Pseudomonadota</taxon>
        <taxon>Gammaproteobacteria</taxon>
        <taxon>Oceanospirillales</taxon>
        <taxon>Hahellaceae</taxon>
        <taxon>Hahella</taxon>
    </lineage>
</organism>